<dbReference type="Proteomes" id="UP000236161">
    <property type="component" value="Unassembled WGS sequence"/>
</dbReference>
<feature type="compositionally biased region" description="Polar residues" evidence="1">
    <location>
        <begin position="22"/>
        <end position="41"/>
    </location>
</feature>
<reference evidence="2 3" key="1">
    <citation type="journal article" date="2017" name="Nature">
        <title>The Apostasia genome and the evolution of orchids.</title>
        <authorList>
            <person name="Zhang G.Q."/>
            <person name="Liu K.W."/>
            <person name="Li Z."/>
            <person name="Lohaus R."/>
            <person name="Hsiao Y.Y."/>
            <person name="Niu S.C."/>
            <person name="Wang J.Y."/>
            <person name="Lin Y.C."/>
            <person name="Xu Q."/>
            <person name="Chen L.J."/>
            <person name="Yoshida K."/>
            <person name="Fujiwara S."/>
            <person name="Wang Z.W."/>
            <person name="Zhang Y.Q."/>
            <person name="Mitsuda N."/>
            <person name="Wang M."/>
            <person name="Liu G.H."/>
            <person name="Pecoraro L."/>
            <person name="Huang H.X."/>
            <person name="Xiao X.J."/>
            <person name="Lin M."/>
            <person name="Wu X.Y."/>
            <person name="Wu W.L."/>
            <person name="Chen Y.Y."/>
            <person name="Chang S.B."/>
            <person name="Sakamoto S."/>
            <person name="Ohme-Takagi M."/>
            <person name="Yagi M."/>
            <person name="Zeng S.J."/>
            <person name="Shen C.Y."/>
            <person name="Yeh C.M."/>
            <person name="Luo Y.B."/>
            <person name="Tsai W.C."/>
            <person name="Van de Peer Y."/>
            <person name="Liu Z.J."/>
        </authorList>
    </citation>
    <scope>NUCLEOTIDE SEQUENCE [LARGE SCALE GENOMIC DNA]</scope>
    <source>
        <strain evidence="3">cv. Shenzhen</strain>
        <tissue evidence="2">Stem</tissue>
    </source>
</reference>
<protein>
    <submittedName>
        <fullName evidence="2">Uncharacterized protein</fullName>
    </submittedName>
</protein>
<evidence type="ECO:0000313" key="3">
    <source>
        <dbReference type="Proteomes" id="UP000236161"/>
    </source>
</evidence>
<feature type="region of interest" description="Disordered" evidence="1">
    <location>
        <begin position="1"/>
        <end position="41"/>
    </location>
</feature>
<dbReference type="EMBL" id="KZ452037">
    <property type="protein sequence ID" value="PKA49493.1"/>
    <property type="molecule type" value="Genomic_DNA"/>
</dbReference>
<dbReference type="AlphaFoldDB" id="A0A2I0A1U4"/>
<evidence type="ECO:0000256" key="1">
    <source>
        <dbReference type="SAM" id="MobiDB-lite"/>
    </source>
</evidence>
<accession>A0A2I0A1U4</accession>
<name>A0A2I0A1U4_9ASPA</name>
<evidence type="ECO:0000313" key="2">
    <source>
        <dbReference type="EMBL" id="PKA49493.1"/>
    </source>
</evidence>
<feature type="compositionally biased region" description="Polar residues" evidence="1">
    <location>
        <begin position="1"/>
        <end position="10"/>
    </location>
</feature>
<gene>
    <name evidence="2" type="ORF">AXF42_Ash004033</name>
</gene>
<keyword evidence="3" id="KW-1185">Reference proteome</keyword>
<proteinExistence type="predicted"/>
<sequence>MTMCSRTSSPKIPIPESASPREATSVTSNMESYQTPVPQSDTDSTALIFFVGASNSENPAGKIYRRLPLCFGSQR</sequence>
<organism evidence="2 3">
    <name type="scientific">Apostasia shenzhenica</name>
    <dbReference type="NCBI Taxonomy" id="1088818"/>
    <lineage>
        <taxon>Eukaryota</taxon>
        <taxon>Viridiplantae</taxon>
        <taxon>Streptophyta</taxon>
        <taxon>Embryophyta</taxon>
        <taxon>Tracheophyta</taxon>
        <taxon>Spermatophyta</taxon>
        <taxon>Magnoliopsida</taxon>
        <taxon>Liliopsida</taxon>
        <taxon>Asparagales</taxon>
        <taxon>Orchidaceae</taxon>
        <taxon>Apostasioideae</taxon>
        <taxon>Apostasia</taxon>
    </lineage>
</organism>